<comment type="caution">
    <text evidence="3">The sequence shown here is derived from an EMBL/GenBank/DDBJ whole genome shotgun (WGS) entry which is preliminary data.</text>
</comment>
<feature type="signal peptide" evidence="1">
    <location>
        <begin position="1"/>
        <end position="19"/>
    </location>
</feature>
<organism evidence="3 4">
    <name type="scientific">Prevotella scopos JCM 17725</name>
    <dbReference type="NCBI Taxonomy" id="1236518"/>
    <lineage>
        <taxon>Bacteria</taxon>
        <taxon>Pseudomonadati</taxon>
        <taxon>Bacteroidota</taxon>
        <taxon>Bacteroidia</taxon>
        <taxon>Bacteroidales</taxon>
        <taxon>Prevotellaceae</taxon>
        <taxon>Prevotella</taxon>
    </lineage>
</organism>
<gene>
    <name evidence="3" type="ORF">SAMN05444364_10326</name>
</gene>
<dbReference type="InterPro" id="IPR025665">
    <property type="entry name" value="Beta-barrel_OMP_2"/>
</dbReference>
<reference evidence="3 4" key="1">
    <citation type="submission" date="2016-11" db="EMBL/GenBank/DDBJ databases">
        <authorList>
            <person name="Varghese N."/>
            <person name="Submissions S."/>
        </authorList>
    </citation>
    <scope>NUCLEOTIDE SEQUENCE [LARGE SCALE GENOMIC DNA]</scope>
    <source>
        <strain evidence="3 4">DSM 22613</strain>
    </source>
</reference>
<evidence type="ECO:0000256" key="1">
    <source>
        <dbReference type="SAM" id="SignalP"/>
    </source>
</evidence>
<keyword evidence="4" id="KW-1185">Reference proteome</keyword>
<dbReference type="EMBL" id="FQWA01000003">
    <property type="protein sequence ID" value="SHF61894.1"/>
    <property type="molecule type" value="Genomic_DNA"/>
</dbReference>
<name>A0AAX2F176_9BACT</name>
<proteinExistence type="predicted"/>
<dbReference type="Pfam" id="PF13568">
    <property type="entry name" value="OMP_b-brl_2"/>
    <property type="match status" value="1"/>
</dbReference>
<sequence length="227" mass="24907">MKRIAILIVLVTSTLVSIAQNKPGTWSVTPHVGVSFSSLLGGSGIYEITDNEVAEVKPYTLLGFIGGADVMYQASDVVGVSAGLSFVQAGCKFKDDKGKNSVVYNRNLRMNYVAMPILIHSYLLPGFLVKAGVEPTLLLGAKSHEVQQSFDVDREGKKSNFSEDEFTIDIKKRMRKIGLSIPIGVSYEYKNVVLGALYHVGVFNIYKEGNSARKRVIEMSVGYKFNL</sequence>
<dbReference type="Proteomes" id="UP000184105">
    <property type="component" value="Unassembled WGS sequence"/>
</dbReference>
<keyword evidence="1" id="KW-0732">Signal</keyword>
<feature type="chain" id="PRO_5043892323" evidence="1">
    <location>
        <begin position="20"/>
        <end position="227"/>
    </location>
</feature>
<evidence type="ECO:0000313" key="4">
    <source>
        <dbReference type="Proteomes" id="UP000184105"/>
    </source>
</evidence>
<feature type="domain" description="Outer membrane protein beta-barrel" evidence="2">
    <location>
        <begin position="19"/>
        <end position="205"/>
    </location>
</feature>
<dbReference type="RefSeq" id="WP_025837300.1">
    <property type="nucleotide sequence ID" value="NZ_BAKP01000006.1"/>
</dbReference>
<dbReference type="AlphaFoldDB" id="A0AAX2F176"/>
<evidence type="ECO:0000313" key="3">
    <source>
        <dbReference type="EMBL" id="SHF61894.1"/>
    </source>
</evidence>
<evidence type="ECO:0000259" key="2">
    <source>
        <dbReference type="Pfam" id="PF13568"/>
    </source>
</evidence>
<accession>A0AAX2F176</accession>
<protein>
    <submittedName>
        <fullName evidence="3">Outer membrane protein beta-barrel domain-containing protein</fullName>
    </submittedName>
</protein>